<feature type="compositionally biased region" description="Basic and acidic residues" evidence="11">
    <location>
        <begin position="7"/>
        <end position="18"/>
    </location>
</feature>
<evidence type="ECO:0000256" key="4">
    <source>
        <dbReference type="ARBA" id="ARBA00022676"/>
    </source>
</evidence>
<keyword evidence="4 10" id="KW-0328">Glycosyltransferase</keyword>
<name>A0AAD5H3C9_9CHLO</name>
<dbReference type="PANTHER" id="PTHR22760:SF2">
    <property type="entry name" value="ALPHA-1,2-MANNOSYLTRANSFERASE ALG9"/>
    <property type="match status" value="1"/>
</dbReference>
<dbReference type="Pfam" id="PF03901">
    <property type="entry name" value="Glyco_transf_22"/>
    <property type="match status" value="1"/>
</dbReference>
<evidence type="ECO:0000256" key="11">
    <source>
        <dbReference type="SAM" id="MobiDB-lite"/>
    </source>
</evidence>
<keyword evidence="7 10" id="KW-0256">Endoplasmic reticulum</keyword>
<protein>
    <recommendedName>
        <fullName evidence="10">Mannosyltransferase</fullName>
        <ecNumber evidence="10">2.4.1.-</ecNumber>
    </recommendedName>
</protein>
<feature type="transmembrane region" description="Helical" evidence="10">
    <location>
        <begin position="233"/>
        <end position="253"/>
    </location>
</feature>
<reference evidence="12" key="1">
    <citation type="submission" date="2020-11" db="EMBL/GenBank/DDBJ databases">
        <title>Chlorella ohadii genome sequencing and assembly.</title>
        <authorList>
            <person name="Murik O."/>
            <person name="Treves H."/>
            <person name="Kedem I."/>
            <person name="Shotland Y."/>
            <person name="Kaplan A."/>
        </authorList>
    </citation>
    <scope>NUCLEOTIDE SEQUENCE</scope>
    <source>
        <strain evidence="12">1</strain>
    </source>
</reference>
<keyword evidence="8 10" id="KW-1133">Transmembrane helix</keyword>
<feature type="region of interest" description="Disordered" evidence="11">
    <location>
        <begin position="1"/>
        <end position="34"/>
    </location>
</feature>
<dbReference type="EMBL" id="JADXDR010000048">
    <property type="protein sequence ID" value="KAI7842794.1"/>
    <property type="molecule type" value="Genomic_DNA"/>
</dbReference>
<keyword evidence="13" id="KW-1185">Reference proteome</keyword>
<evidence type="ECO:0000256" key="10">
    <source>
        <dbReference type="RuleBase" id="RU363075"/>
    </source>
</evidence>
<dbReference type="GO" id="GO:0000026">
    <property type="term" value="F:alpha-1,2-mannosyltransferase activity"/>
    <property type="evidence" value="ECO:0007669"/>
    <property type="project" value="TreeGrafter"/>
</dbReference>
<dbReference type="EC" id="2.4.1.-" evidence="10"/>
<evidence type="ECO:0000256" key="9">
    <source>
        <dbReference type="ARBA" id="ARBA00023136"/>
    </source>
</evidence>
<feature type="transmembrane region" description="Helical" evidence="10">
    <location>
        <begin position="373"/>
        <end position="396"/>
    </location>
</feature>
<accession>A0AAD5H3C9</accession>
<keyword evidence="6 10" id="KW-0812">Transmembrane</keyword>
<evidence type="ECO:0000256" key="7">
    <source>
        <dbReference type="ARBA" id="ARBA00022824"/>
    </source>
</evidence>
<feature type="transmembrane region" description="Helical" evidence="10">
    <location>
        <begin position="346"/>
        <end position="367"/>
    </location>
</feature>
<dbReference type="GO" id="GO:0005789">
    <property type="term" value="C:endoplasmic reticulum membrane"/>
    <property type="evidence" value="ECO:0007669"/>
    <property type="project" value="UniProtKB-SubCell"/>
</dbReference>
<feature type="transmembrane region" description="Helical" evidence="10">
    <location>
        <begin position="123"/>
        <end position="143"/>
    </location>
</feature>
<dbReference type="GO" id="GO:0006487">
    <property type="term" value="P:protein N-linked glycosylation"/>
    <property type="evidence" value="ECO:0007669"/>
    <property type="project" value="TreeGrafter"/>
</dbReference>
<evidence type="ECO:0000256" key="1">
    <source>
        <dbReference type="ARBA" id="ARBA00004477"/>
    </source>
</evidence>
<evidence type="ECO:0000256" key="3">
    <source>
        <dbReference type="ARBA" id="ARBA00007063"/>
    </source>
</evidence>
<evidence type="ECO:0000256" key="6">
    <source>
        <dbReference type="ARBA" id="ARBA00022692"/>
    </source>
</evidence>
<evidence type="ECO:0000256" key="2">
    <source>
        <dbReference type="ARBA" id="ARBA00004922"/>
    </source>
</evidence>
<feature type="transmembrane region" description="Helical" evidence="10">
    <location>
        <begin position="408"/>
        <end position="429"/>
    </location>
</feature>
<evidence type="ECO:0000256" key="8">
    <source>
        <dbReference type="ARBA" id="ARBA00022989"/>
    </source>
</evidence>
<feature type="transmembrane region" description="Helical" evidence="10">
    <location>
        <begin position="301"/>
        <end position="325"/>
    </location>
</feature>
<evidence type="ECO:0000256" key="5">
    <source>
        <dbReference type="ARBA" id="ARBA00022679"/>
    </source>
</evidence>
<dbReference type="AlphaFoldDB" id="A0AAD5H3C9"/>
<comment type="pathway">
    <text evidence="2">Protein modification; protein glycosylation.</text>
</comment>
<proteinExistence type="inferred from homology"/>
<feature type="transmembrane region" description="Helical" evidence="10">
    <location>
        <begin position="97"/>
        <end position="117"/>
    </location>
</feature>
<gene>
    <name evidence="12" type="ORF">COHA_003540</name>
</gene>
<organism evidence="12 13">
    <name type="scientific">Chlorella ohadii</name>
    <dbReference type="NCBI Taxonomy" id="2649997"/>
    <lineage>
        <taxon>Eukaryota</taxon>
        <taxon>Viridiplantae</taxon>
        <taxon>Chlorophyta</taxon>
        <taxon>core chlorophytes</taxon>
        <taxon>Trebouxiophyceae</taxon>
        <taxon>Chlorellales</taxon>
        <taxon>Chlorellaceae</taxon>
        <taxon>Chlorella clade</taxon>
        <taxon>Chlorella</taxon>
    </lineage>
</organism>
<comment type="subcellular location">
    <subcellularLocation>
        <location evidence="1 10">Endoplasmic reticulum membrane</location>
        <topology evidence="1 10">Multi-pass membrane protein</topology>
    </subcellularLocation>
</comment>
<keyword evidence="5" id="KW-0808">Transferase</keyword>
<dbReference type="InterPro" id="IPR005599">
    <property type="entry name" value="GPI_mannosylTrfase"/>
</dbReference>
<dbReference type="PANTHER" id="PTHR22760">
    <property type="entry name" value="GLYCOSYLTRANSFERASE"/>
    <property type="match status" value="1"/>
</dbReference>
<comment type="similarity">
    <text evidence="3 10">Belongs to the glycosyltransferase 22 family.</text>
</comment>
<evidence type="ECO:0000313" key="13">
    <source>
        <dbReference type="Proteomes" id="UP001205105"/>
    </source>
</evidence>
<dbReference type="Proteomes" id="UP001205105">
    <property type="component" value="Unassembled WGS sequence"/>
</dbReference>
<keyword evidence="9 10" id="KW-0472">Membrane</keyword>
<feature type="transmembrane region" description="Helical" evidence="10">
    <location>
        <begin position="155"/>
        <end position="179"/>
    </location>
</feature>
<evidence type="ECO:0000313" key="12">
    <source>
        <dbReference type="EMBL" id="KAI7842794.1"/>
    </source>
</evidence>
<comment type="caution">
    <text evidence="12">The sequence shown here is derived from an EMBL/GenBank/DDBJ whole genome shotgun (WGS) entry which is preliminary data.</text>
</comment>
<feature type="transmembrane region" description="Helical" evidence="10">
    <location>
        <begin position="199"/>
        <end position="221"/>
    </location>
</feature>
<sequence length="617" mass="66309">MLRQRTPHREGARQEGGKGRTPRPGARRAARAGTASTALPATTAFVLLALARLGSAALNIIHDCDETFNYLEPLHYFLHGSGMQTWEYSAQFALRSWLYLLLHAPAAGAPALLGLGAGRAKLLGFFLLRAALGLVSAATEAWLYRAVAARYRPALAHCLLLFLCGSSGLFAASTAMLPSSFTMYALTAAAAGMLEGRPYAVILAAAVGVVWGWCVAGFAFLPYALWVLAAAPLLRSVGWLVLCLAGTLGPLVLVDRHFYGAWTASLWNFVRYNVVGGGDSALYGVEDASFYLRNALNNFQFLLPLALLFPVASALAGASLCLPHGSSNGGAHGKPGRGRTGASGSVLRLLVCVAPIYVWGAAITALPHKEERFLYVVYPLICLAAAASFVALCSLAGGILGMLLPRHAATAVVQLFAALFLLGSGLLAFSRSAALVVNYGAPLRIYQHLPEVEGSGPPISVCTGAEWHRFPSAFFLPGQRYRLQFIKSGFDGLLPHQFDDKQGGTRAAPPYFNDRNQEEPANYWPSAYGCHYVVTLRDEQGALLDTLAAEGEEGAPAWQQLASLPFVDQARSPPLFRAFYVPGLSAQRNRRYEYVLLRRKDNSGVQHAEGQDMKQPQ</sequence>